<feature type="transmembrane region" description="Helical" evidence="1">
    <location>
        <begin position="369"/>
        <end position="388"/>
    </location>
</feature>
<feature type="transmembrane region" description="Helical" evidence="1">
    <location>
        <begin position="464"/>
        <end position="486"/>
    </location>
</feature>
<evidence type="ECO:0000256" key="1">
    <source>
        <dbReference type="SAM" id="Phobius"/>
    </source>
</evidence>
<reference evidence="2" key="1">
    <citation type="journal article" date="2020" name="Nature">
        <title>Giant virus diversity and host interactions through global metagenomics.</title>
        <authorList>
            <person name="Schulz F."/>
            <person name="Roux S."/>
            <person name="Paez-Espino D."/>
            <person name="Jungbluth S."/>
            <person name="Walsh D.A."/>
            <person name="Denef V.J."/>
            <person name="McMahon K.D."/>
            <person name="Konstantinidis K.T."/>
            <person name="Eloe-Fadrosh E.A."/>
            <person name="Kyrpides N.C."/>
            <person name="Woyke T."/>
        </authorList>
    </citation>
    <scope>NUCLEOTIDE SEQUENCE</scope>
    <source>
        <strain evidence="2">GVMAG-M-3300024258-28</strain>
    </source>
</reference>
<feature type="transmembrane region" description="Helical" evidence="1">
    <location>
        <begin position="339"/>
        <end position="363"/>
    </location>
</feature>
<protein>
    <submittedName>
        <fullName evidence="2">Uncharacterized protein</fullName>
    </submittedName>
</protein>
<name>A0A6C0IN46_9ZZZZ</name>
<sequence>MSFFYPNESKFIEGKIEFNYPRHTINNRDVEEKVTYSETMKKPDQYLELDGNLIDIKDKYYEISFQGRELQFQDLKMKSGTYLAKKMYIYNVLHHNISQYSNKNIVGEIVIEHENLGPKKSIVYTCFLLQNSKNSTTSSLDKVIKMIQLKNDKRAKIIQEDLQLNNVIPTQKEVIYYERLEPARKKHTYIFLKPIPVNIDTSEFLSKLTSSTSLFDTNAPMEKKYFSVDFTPTTGKNKKEGFLSMFSSKKEGMDVGDGYYLDCKPSGESEETTPGYVTPVNSEFTKSKSKTDGLQIVNDLLLFFIVVLTIFFTVPYSYKNFVIKPIFKQGGDISTYFNQVAGADIVLMFINVVILILFIAGGGVGLPNFFTMGMVWLLLIIMGSLVILQSKASNEYWRVKTGDDTTSPTEDFHNYKGLIAFLSILKDMLTNIPTLMTAAISFITGGVTLGILSVQKGLNPDQNAVASLLYITLTCLVTLLSGLFFFSPK</sequence>
<dbReference type="AlphaFoldDB" id="A0A6C0IN46"/>
<feature type="transmembrane region" description="Helical" evidence="1">
    <location>
        <begin position="300"/>
        <end position="318"/>
    </location>
</feature>
<feature type="transmembrane region" description="Helical" evidence="1">
    <location>
        <begin position="432"/>
        <end position="452"/>
    </location>
</feature>
<accession>A0A6C0IN46</accession>
<keyword evidence="1" id="KW-1133">Transmembrane helix</keyword>
<keyword evidence="1" id="KW-0812">Transmembrane</keyword>
<evidence type="ECO:0000313" key="2">
    <source>
        <dbReference type="EMBL" id="QHT94249.1"/>
    </source>
</evidence>
<keyword evidence="1" id="KW-0472">Membrane</keyword>
<dbReference type="EMBL" id="MN740217">
    <property type="protein sequence ID" value="QHT94249.1"/>
    <property type="molecule type" value="Genomic_DNA"/>
</dbReference>
<organism evidence="2">
    <name type="scientific">viral metagenome</name>
    <dbReference type="NCBI Taxonomy" id="1070528"/>
    <lineage>
        <taxon>unclassified sequences</taxon>
        <taxon>metagenomes</taxon>
        <taxon>organismal metagenomes</taxon>
    </lineage>
</organism>
<proteinExistence type="predicted"/>